<proteinExistence type="predicted"/>
<accession>A0AC35G7F2</accession>
<sequence>MDVAQLLNKKCARKEARKQKKKLASIVKKAHHEKKKVDEVVSSFLTKGKKKKKRNNQKKRPGGRAKKEQKKVATILDEGHDEELQYRKEIGEEKIKVLKDQMIEDDREIKKYEKLLGLNKRKNTNTPKTIVECGLADIWEFCDPSKRQTVIENDDENDLGLSQAEKIEDNNAIDLDETDKSNDEESMDEDESDGEIDQEMDGLDNEIFGDSEEEEADDDEVSSGAEDMENEGENFEDEIEPIIKEDIYGRKVDAKTGKVIEGTSAARAMEKLEELNKNSAELAEQRARIAKTLRGSINRLNESTLIAAVKSLEELFSSNSHNDVKQIFYETFIKATQTVFALPDRLLVEYGLFIALAHVTVSSEISSHFVEHFTLYFFNELDGVEDKDEKALENATALLCHLFNFRIVKADFIIDLMTKLRNYSRDKPISLMLHAITYAGASLKKRNGPLLTKFISDTQNFFLSLPADKKEGYRMKFLMEEIMAIKNGQISSLTSKFDESILDHFARIFKGLTKNVENKEKELPFGLEDILHISERGRWWIVGSSWQPGSMKADGSKIEQPKVEPKAVRFEDNLLILAKKAKMNTETRRNIFCTLMAAEDDVEAFEKLLKLGLKGSQEREIIHVMVVCVMMEATYNPYYATVIERFCNFHKRFILTTQYAVWDRIKELESLKKRQRINFAFFVSDLIRLSAVQLQVLKVVNFGTIDPTTTAFLRRVFYRFLAKTTDSALVEMFNKTMKSEKLKFFNEGLRLFFELSMKPESLEETPDSKLVNKRVKLVRNLFTIVD</sequence>
<dbReference type="Proteomes" id="UP000887580">
    <property type="component" value="Unplaced"/>
</dbReference>
<reference evidence="2" key="1">
    <citation type="submission" date="2022-11" db="UniProtKB">
        <authorList>
            <consortium name="WormBaseParasite"/>
        </authorList>
    </citation>
    <scope>IDENTIFICATION</scope>
</reference>
<evidence type="ECO:0000313" key="1">
    <source>
        <dbReference type="Proteomes" id="UP000887580"/>
    </source>
</evidence>
<organism evidence="1 2">
    <name type="scientific">Panagrolaimus sp. PS1159</name>
    <dbReference type="NCBI Taxonomy" id="55785"/>
    <lineage>
        <taxon>Eukaryota</taxon>
        <taxon>Metazoa</taxon>
        <taxon>Ecdysozoa</taxon>
        <taxon>Nematoda</taxon>
        <taxon>Chromadorea</taxon>
        <taxon>Rhabditida</taxon>
        <taxon>Tylenchina</taxon>
        <taxon>Panagrolaimomorpha</taxon>
        <taxon>Panagrolaimoidea</taxon>
        <taxon>Panagrolaimidae</taxon>
        <taxon>Panagrolaimus</taxon>
    </lineage>
</organism>
<evidence type="ECO:0000313" key="2">
    <source>
        <dbReference type="WBParaSite" id="PS1159_v2.g24646.t1"/>
    </source>
</evidence>
<protein>
    <submittedName>
        <fullName evidence="2">MI domain-containing protein</fullName>
    </submittedName>
</protein>
<dbReference type="WBParaSite" id="PS1159_v2.g24646.t1">
    <property type="protein sequence ID" value="PS1159_v2.g24646.t1"/>
    <property type="gene ID" value="PS1159_v2.g24646"/>
</dbReference>
<name>A0AC35G7F2_9BILA</name>